<sequence>MQIIVIVVPVVIFLTVFLAHNIYRKIPGWRFYRWIIFLPSIIPVVVASIIWTYLLNMYGPINNLLRAMNLGFLAVDWFGNSKTAIFALSWIIVWRELGFSTIIFLAELGKASPSVYEAAIIDGVNEWQMMRHITFPFLSNITKLYIVTMTIFVLNNLFGVVLVATNGGPGYATTVLEYYIYFLTFRAGKVGMGTSVAVILFLITMVLVILYIKLFSRKKGEGVF</sequence>
<dbReference type="GO" id="GO:0055085">
    <property type="term" value="P:transmembrane transport"/>
    <property type="evidence" value="ECO:0007669"/>
    <property type="project" value="InterPro"/>
</dbReference>
<protein>
    <recommendedName>
        <fullName evidence="8">ABC transmembrane type-1 domain-containing protein</fullName>
    </recommendedName>
</protein>
<feature type="transmembrane region" description="Helical" evidence="7">
    <location>
        <begin position="35"/>
        <end position="54"/>
    </location>
</feature>
<keyword evidence="5 7" id="KW-1133">Transmembrane helix</keyword>
<dbReference type="PANTHER" id="PTHR30193:SF37">
    <property type="entry name" value="INNER MEMBRANE ABC TRANSPORTER PERMEASE PROTEIN YCJO"/>
    <property type="match status" value="1"/>
</dbReference>
<keyword evidence="3" id="KW-1003">Cell membrane</keyword>
<comment type="caution">
    <text evidence="9">The sequence shown here is derived from an EMBL/GenBank/DDBJ whole genome shotgun (WGS) entry which is preliminary data.</text>
</comment>
<dbReference type="SUPFAM" id="SSF161098">
    <property type="entry name" value="MetI-like"/>
    <property type="match status" value="1"/>
</dbReference>
<dbReference type="GO" id="GO:0005886">
    <property type="term" value="C:plasma membrane"/>
    <property type="evidence" value="ECO:0007669"/>
    <property type="project" value="UniProtKB-SubCell"/>
</dbReference>
<proteinExistence type="predicted"/>
<dbReference type="EMBL" id="LAZR01018386">
    <property type="protein sequence ID" value="KKL96607.1"/>
    <property type="molecule type" value="Genomic_DNA"/>
</dbReference>
<gene>
    <name evidence="9" type="ORF">LCGC14_1842810</name>
</gene>
<dbReference type="InterPro" id="IPR051393">
    <property type="entry name" value="ABC_transporter_permease"/>
</dbReference>
<dbReference type="CDD" id="cd06261">
    <property type="entry name" value="TM_PBP2"/>
    <property type="match status" value="1"/>
</dbReference>
<keyword evidence="4 7" id="KW-0812">Transmembrane</keyword>
<evidence type="ECO:0000256" key="5">
    <source>
        <dbReference type="ARBA" id="ARBA00022989"/>
    </source>
</evidence>
<evidence type="ECO:0000256" key="6">
    <source>
        <dbReference type="ARBA" id="ARBA00023136"/>
    </source>
</evidence>
<evidence type="ECO:0000256" key="2">
    <source>
        <dbReference type="ARBA" id="ARBA00022448"/>
    </source>
</evidence>
<dbReference type="PROSITE" id="PS50928">
    <property type="entry name" value="ABC_TM1"/>
    <property type="match status" value="1"/>
</dbReference>
<evidence type="ECO:0000259" key="8">
    <source>
        <dbReference type="PROSITE" id="PS50928"/>
    </source>
</evidence>
<feature type="transmembrane region" description="Helical" evidence="7">
    <location>
        <begin position="190"/>
        <end position="212"/>
    </location>
</feature>
<dbReference type="PANTHER" id="PTHR30193">
    <property type="entry name" value="ABC TRANSPORTER PERMEASE PROTEIN"/>
    <property type="match status" value="1"/>
</dbReference>
<comment type="subcellular location">
    <subcellularLocation>
        <location evidence="1">Cell membrane</location>
        <topology evidence="1">Multi-pass membrane protein</topology>
    </subcellularLocation>
</comment>
<evidence type="ECO:0000256" key="1">
    <source>
        <dbReference type="ARBA" id="ARBA00004651"/>
    </source>
</evidence>
<reference evidence="9" key="1">
    <citation type="journal article" date="2015" name="Nature">
        <title>Complex archaea that bridge the gap between prokaryotes and eukaryotes.</title>
        <authorList>
            <person name="Spang A."/>
            <person name="Saw J.H."/>
            <person name="Jorgensen S.L."/>
            <person name="Zaremba-Niedzwiedzka K."/>
            <person name="Martijn J."/>
            <person name="Lind A.E."/>
            <person name="van Eijk R."/>
            <person name="Schleper C."/>
            <person name="Guy L."/>
            <person name="Ettema T.J."/>
        </authorList>
    </citation>
    <scope>NUCLEOTIDE SEQUENCE</scope>
</reference>
<name>A0A0F9JBZ5_9ZZZZ</name>
<dbReference type="InterPro" id="IPR000515">
    <property type="entry name" value="MetI-like"/>
</dbReference>
<evidence type="ECO:0000256" key="7">
    <source>
        <dbReference type="SAM" id="Phobius"/>
    </source>
</evidence>
<organism evidence="9">
    <name type="scientific">marine sediment metagenome</name>
    <dbReference type="NCBI Taxonomy" id="412755"/>
    <lineage>
        <taxon>unclassified sequences</taxon>
        <taxon>metagenomes</taxon>
        <taxon>ecological metagenomes</taxon>
    </lineage>
</organism>
<dbReference type="InterPro" id="IPR035906">
    <property type="entry name" value="MetI-like_sf"/>
</dbReference>
<feature type="transmembrane region" description="Helical" evidence="7">
    <location>
        <begin position="144"/>
        <end position="164"/>
    </location>
</feature>
<dbReference type="Gene3D" id="1.10.3720.10">
    <property type="entry name" value="MetI-like"/>
    <property type="match status" value="1"/>
</dbReference>
<feature type="transmembrane region" description="Helical" evidence="7">
    <location>
        <begin position="6"/>
        <end position="23"/>
    </location>
</feature>
<keyword evidence="2" id="KW-0813">Transport</keyword>
<evidence type="ECO:0000313" key="9">
    <source>
        <dbReference type="EMBL" id="KKL96607.1"/>
    </source>
</evidence>
<feature type="domain" description="ABC transmembrane type-1" evidence="8">
    <location>
        <begin position="1"/>
        <end position="211"/>
    </location>
</feature>
<evidence type="ECO:0000256" key="3">
    <source>
        <dbReference type="ARBA" id="ARBA00022475"/>
    </source>
</evidence>
<dbReference type="Pfam" id="PF00528">
    <property type="entry name" value="BPD_transp_1"/>
    <property type="match status" value="1"/>
</dbReference>
<evidence type="ECO:0000256" key="4">
    <source>
        <dbReference type="ARBA" id="ARBA00022692"/>
    </source>
</evidence>
<keyword evidence="6 7" id="KW-0472">Membrane</keyword>
<dbReference type="AlphaFoldDB" id="A0A0F9JBZ5"/>
<accession>A0A0F9JBZ5</accession>